<proteinExistence type="predicted"/>
<evidence type="ECO:0000313" key="3">
    <source>
        <dbReference type="Proteomes" id="UP001189429"/>
    </source>
</evidence>
<name>A0ABN9YCV3_9DINO</name>
<reference evidence="2" key="1">
    <citation type="submission" date="2023-10" db="EMBL/GenBank/DDBJ databases">
        <authorList>
            <person name="Chen Y."/>
            <person name="Shah S."/>
            <person name="Dougan E. K."/>
            <person name="Thang M."/>
            <person name="Chan C."/>
        </authorList>
    </citation>
    <scope>NUCLEOTIDE SEQUENCE [LARGE SCALE GENOMIC DNA]</scope>
</reference>
<evidence type="ECO:0000256" key="1">
    <source>
        <dbReference type="SAM" id="MobiDB-lite"/>
    </source>
</evidence>
<evidence type="ECO:0000313" key="2">
    <source>
        <dbReference type="EMBL" id="CAK0909258.1"/>
    </source>
</evidence>
<dbReference type="EMBL" id="CAUYUJ010022166">
    <property type="protein sequence ID" value="CAK0909258.1"/>
    <property type="molecule type" value="Genomic_DNA"/>
</dbReference>
<protein>
    <submittedName>
        <fullName evidence="2">Uncharacterized protein</fullName>
    </submittedName>
</protein>
<keyword evidence="3" id="KW-1185">Reference proteome</keyword>
<accession>A0ABN9YCV3</accession>
<feature type="region of interest" description="Disordered" evidence="1">
    <location>
        <begin position="101"/>
        <end position="193"/>
    </location>
</feature>
<sequence length="965" mass="105896">MAITTDDSVPFLQVKVWCKVEIEDKIVNMDSKKRLQQAQPANVFDKMRKLLNDQLPVSLRGNKLPPSLEFLKKKALGMVGQGAPAESKRGLLDAEAETAPYSGADAEGGSSNAAASRDMPPPASDSGDHTPRPAPLLGDLAGSLATVSQPSPSPKVACRVEPRASPDTKSCISDGGMTTTAGGKRHGKKSDKEKEVDLLTKLGSAKVLQGHYNGSDAYNATRFEDTASDSNGVSNVRRARLKYESAYKIVNPGSVDQSFLHKTLEDPHTKGQAWPPEYALKLVKLRVKHAHEVEDMVDAIMPLGREEDDYNDAVEKAEADGEEEPTFDPLKPRLRDFPAAEPAAMMARFRGVVSEFLAQPLIKAGKNNQMLISPLHSDILKATDGALPGISADDAAILKKAVDELITILKLLEVLGTPSVEHMVGMDPTTTKKFLDGSLAEAWLPSKQDLEDSKFWSPLLVQFTRHKADEFAIAPKMAALLDELCANINDENRFREIVTELNRMTKLCRPLSCDRGRCKLLDNMEKWLSNSIFHAMPDDVEKMKGVDNFIEEICNVTTFPENSWAGDKSHSMRRAPLGKLEDMKKIDSSKRMLDALASFTANPNLETTNVLKKVSYQRHLLFTDAEQVAAVREALHAGTSFAMTTLGSYSFTGGRTEEEWVKEMSRIKDMMNLSTGKVFSFLSESEPADEEAKVLGALIFDKATLVLCFLELQAEGDNAEQQAASDQGNDSCESLWTAYKADRSQLWKSQIVPGTSESWSDAAIQSKCTKFFMVESMSESVTKNIQAALTEYGAAALASETQALSEAVDQVGQQKGLGGLESYPSFAPLHFVRMTYDEILSAAEETLFSAKMKGSNKRLSQTRQTAREALKRYKKSANDLHIDLSSDTTFGPLEKVVVKGTRGIGSILAEIKIIPNISRGKTTSLAQRQSRVEEELNRTGTMIGDVPEIELHESVKTKALEFMRA</sequence>
<dbReference type="Proteomes" id="UP001189429">
    <property type="component" value="Unassembled WGS sequence"/>
</dbReference>
<gene>
    <name evidence="2" type="ORF">PCOR1329_LOCUS83713</name>
</gene>
<feature type="compositionally biased region" description="Polar residues" evidence="1">
    <location>
        <begin position="167"/>
        <end position="181"/>
    </location>
</feature>
<organism evidence="2 3">
    <name type="scientific">Prorocentrum cordatum</name>
    <dbReference type="NCBI Taxonomy" id="2364126"/>
    <lineage>
        <taxon>Eukaryota</taxon>
        <taxon>Sar</taxon>
        <taxon>Alveolata</taxon>
        <taxon>Dinophyceae</taxon>
        <taxon>Prorocentrales</taxon>
        <taxon>Prorocentraceae</taxon>
        <taxon>Prorocentrum</taxon>
    </lineage>
</organism>
<comment type="caution">
    <text evidence="2">The sequence shown here is derived from an EMBL/GenBank/DDBJ whole genome shotgun (WGS) entry which is preliminary data.</text>
</comment>